<dbReference type="HOGENOM" id="CLU_038345_0_0_11"/>
<dbReference type="Proteomes" id="UP000016943">
    <property type="component" value="Chromosome"/>
</dbReference>
<keyword evidence="3" id="KW-1185">Reference proteome</keyword>
<dbReference type="InterPro" id="IPR013207">
    <property type="entry name" value="LGFP"/>
</dbReference>
<feature type="region of interest" description="Disordered" evidence="1">
    <location>
        <begin position="428"/>
        <end position="504"/>
    </location>
</feature>
<dbReference type="STRING" id="1348662.CARG_01330"/>
<dbReference type="KEGG" id="caz:CARG_01330"/>
<gene>
    <name evidence="2" type="ORF">CARG_01330</name>
</gene>
<evidence type="ECO:0000256" key="1">
    <source>
        <dbReference type="SAM" id="MobiDB-lite"/>
    </source>
</evidence>
<dbReference type="Pfam" id="PF08310">
    <property type="entry name" value="LGFP"/>
    <property type="match status" value="3"/>
</dbReference>
<accession>U3GSM8</accession>
<feature type="compositionally biased region" description="Low complexity" evidence="1">
    <location>
        <begin position="475"/>
        <end position="486"/>
    </location>
</feature>
<evidence type="ECO:0000313" key="3">
    <source>
        <dbReference type="Proteomes" id="UP000016943"/>
    </source>
</evidence>
<feature type="region of interest" description="Disordered" evidence="1">
    <location>
        <begin position="384"/>
        <end position="410"/>
    </location>
</feature>
<organism evidence="2 3">
    <name type="scientific">Corynebacterium argentoratense DSM 44202</name>
    <dbReference type="NCBI Taxonomy" id="1348662"/>
    <lineage>
        <taxon>Bacteria</taxon>
        <taxon>Bacillati</taxon>
        <taxon>Actinomycetota</taxon>
        <taxon>Actinomycetes</taxon>
        <taxon>Mycobacteriales</taxon>
        <taxon>Corynebacteriaceae</taxon>
        <taxon>Corynebacterium</taxon>
    </lineage>
</organism>
<name>U3GSM8_9CORY</name>
<feature type="compositionally biased region" description="Basic and acidic residues" evidence="1">
    <location>
        <begin position="493"/>
        <end position="504"/>
    </location>
</feature>
<dbReference type="PATRIC" id="fig|1348662.3.peg.259"/>
<feature type="compositionally biased region" description="Polar residues" evidence="1">
    <location>
        <begin position="434"/>
        <end position="465"/>
    </location>
</feature>
<reference evidence="2 3" key="1">
    <citation type="journal article" date="2013" name="Genome Announc.">
        <title>Whole-Genome Sequence of the Clinical Strain Corynebacterium argentoratense DSM 44202, Isolated from a Human Throat Specimen.</title>
        <authorList>
            <person name="Bomholt C."/>
            <person name="Glaub A."/>
            <person name="Gravermann K."/>
            <person name="Albersmeier A."/>
            <person name="Brinkrolf K."/>
            <person name="Ruckert C."/>
            <person name="Tauch A."/>
        </authorList>
    </citation>
    <scope>NUCLEOTIDE SEQUENCE [LARGE SCALE GENOMIC DNA]</scope>
    <source>
        <strain evidence="2">DSM 44202</strain>
    </source>
</reference>
<dbReference type="eggNOG" id="COG5479">
    <property type="taxonomic scope" value="Bacteria"/>
</dbReference>
<evidence type="ECO:0000313" key="2">
    <source>
        <dbReference type="EMBL" id="AGU14450.1"/>
    </source>
</evidence>
<protein>
    <recommendedName>
        <fullName evidence="4">LGFP repeat protein</fullName>
    </recommendedName>
</protein>
<proteinExistence type="predicted"/>
<evidence type="ECO:0008006" key="4">
    <source>
        <dbReference type="Google" id="ProtNLM"/>
    </source>
</evidence>
<dbReference type="AlphaFoldDB" id="U3GSM8"/>
<sequence length="504" mass="56541">MGRILETYKRLGGHHTFGNATTPERDAARGGKFQVFEKNSSIYWHPQVSAGVAHQVGGRIRDKWRDYGWERGHLGYPTTDENPTLNRYGRYNHFENGSIYWSPATDAHLIQGKIRDRWAIDGWERSELGYPVTDEGTTPDKIGRYNHFQNGSIYWSPSTGSQKIKGNIREYWKAIGWEKSSFGYPISEESFVSGDAVQQNFQNGSIQWVWKNNRSLPKSPGDSWGNYEQFHRVFEQQGGMWTPQAANREITHNFNKYFTFSGCPDVLAVGARCNLQTQVGLDAPIRVSEISDDGFSFISLPGHPEGAGRTITFTFEDHKDDGNRDLWLHVRAWGPVGGASYLGPFNEYTIAASAWKTFSSNINRKISSSSTIYLTEDNFSIKKDRTSGKIRSRRETDQEQLGKQKPVELKKMSAEELEAAYAYERNLETAGGSPKTSNTPNIENPTTGEVSTPPSGDSTLTSDAILTSEPDEVEPATQTTAPGTAQDNVILEPRNRREDLGTLQ</sequence>
<dbReference type="EMBL" id="CP006365">
    <property type="protein sequence ID" value="AGU14450.1"/>
    <property type="molecule type" value="Genomic_DNA"/>
</dbReference>